<keyword evidence="3 9" id="KW-1003">Cell membrane</keyword>
<protein>
    <recommendedName>
        <fullName evidence="9">Protein translocase subunit SecE</fullName>
    </recommendedName>
</protein>
<dbReference type="GO" id="GO:0006605">
    <property type="term" value="P:protein targeting"/>
    <property type="evidence" value="ECO:0007669"/>
    <property type="project" value="UniProtKB-UniRule"/>
</dbReference>
<evidence type="ECO:0000256" key="5">
    <source>
        <dbReference type="ARBA" id="ARBA00022927"/>
    </source>
</evidence>
<keyword evidence="2 9" id="KW-0813">Transport</keyword>
<dbReference type="NCBIfam" id="TIGR00964">
    <property type="entry name" value="secE_bact"/>
    <property type="match status" value="1"/>
</dbReference>
<dbReference type="PANTHER" id="PTHR33910">
    <property type="entry name" value="PROTEIN TRANSLOCASE SUBUNIT SECE"/>
    <property type="match status" value="1"/>
</dbReference>
<evidence type="ECO:0000256" key="4">
    <source>
        <dbReference type="ARBA" id="ARBA00022692"/>
    </source>
</evidence>
<keyword evidence="5 9" id="KW-0653">Protein transport</keyword>
<dbReference type="HAMAP" id="MF_00422">
    <property type="entry name" value="SecE"/>
    <property type="match status" value="1"/>
</dbReference>
<comment type="subunit">
    <text evidence="9">Component of the Sec protein translocase complex. Heterotrimer consisting of SecY, SecE and SecG subunits. The heterotrimers can form oligomers, although 1 heterotrimer is thought to be able to translocate proteins. Interacts with the ribosome. Interacts with SecDF, and other proteins may be involved. Interacts with SecA.</text>
</comment>
<evidence type="ECO:0000256" key="7">
    <source>
        <dbReference type="ARBA" id="ARBA00023010"/>
    </source>
</evidence>
<dbReference type="GO" id="GO:0008320">
    <property type="term" value="F:protein transmembrane transporter activity"/>
    <property type="evidence" value="ECO:0007669"/>
    <property type="project" value="UniProtKB-UniRule"/>
</dbReference>
<dbReference type="PRINTS" id="PR01650">
    <property type="entry name" value="SECETRNLCASE"/>
</dbReference>
<dbReference type="InterPro" id="IPR005807">
    <property type="entry name" value="SecE_bac"/>
</dbReference>
<organism evidence="10 11">
    <name type="scientific">Acetonema longum DSM 6540</name>
    <dbReference type="NCBI Taxonomy" id="1009370"/>
    <lineage>
        <taxon>Bacteria</taxon>
        <taxon>Bacillati</taxon>
        <taxon>Bacillota</taxon>
        <taxon>Negativicutes</taxon>
        <taxon>Acetonemataceae</taxon>
        <taxon>Acetonema</taxon>
    </lineage>
</organism>
<comment type="function">
    <text evidence="9">Essential subunit of the Sec protein translocation channel SecYEG. Clamps together the 2 halves of SecY. May contact the channel plug during translocation.</text>
</comment>
<dbReference type="STRING" id="1009370.ALO_09022"/>
<evidence type="ECO:0000313" key="10">
    <source>
        <dbReference type="EMBL" id="EGO64236.1"/>
    </source>
</evidence>
<evidence type="ECO:0000256" key="6">
    <source>
        <dbReference type="ARBA" id="ARBA00022989"/>
    </source>
</evidence>
<gene>
    <name evidence="9" type="primary">secE</name>
    <name evidence="10" type="ORF">ALO_09022</name>
</gene>
<dbReference type="InterPro" id="IPR038379">
    <property type="entry name" value="SecE_sf"/>
</dbReference>
<keyword evidence="4 9" id="KW-0812">Transmembrane</keyword>
<dbReference type="Pfam" id="PF00584">
    <property type="entry name" value="SecE"/>
    <property type="match status" value="1"/>
</dbReference>
<dbReference type="GO" id="GO:0043952">
    <property type="term" value="P:protein transport by the Sec complex"/>
    <property type="evidence" value="ECO:0007669"/>
    <property type="project" value="UniProtKB-UniRule"/>
</dbReference>
<dbReference type="AlphaFoldDB" id="F7NIA6"/>
<dbReference type="eggNOG" id="COG0690">
    <property type="taxonomic scope" value="Bacteria"/>
</dbReference>
<evidence type="ECO:0000256" key="1">
    <source>
        <dbReference type="ARBA" id="ARBA00004370"/>
    </source>
</evidence>
<dbReference type="InterPro" id="IPR001901">
    <property type="entry name" value="Translocase_SecE/Sec61-g"/>
</dbReference>
<evidence type="ECO:0000313" key="11">
    <source>
        <dbReference type="Proteomes" id="UP000003240"/>
    </source>
</evidence>
<feature type="transmembrane region" description="Helical" evidence="9">
    <location>
        <begin position="37"/>
        <end position="58"/>
    </location>
</feature>
<sequence>MPGQEMALQNSTSKVKRFVREVRAEMKKVSWPTRQELLAYTAVVFVSVVLVSALIWVIDGGLSILLRSFIH</sequence>
<dbReference type="RefSeq" id="WP_004094876.1">
    <property type="nucleotide sequence ID" value="NZ_AFGF01000071.1"/>
</dbReference>
<keyword evidence="11" id="KW-1185">Reference proteome</keyword>
<name>F7NIA6_9FIRM</name>
<evidence type="ECO:0000256" key="9">
    <source>
        <dbReference type="HAMAP-Rule" id="MF_00422"/>
    </source>
</evidence>
<keyword evidence="7 9" id="KW-0811">Translocation</keyword>
<dbReference type="PANTHER" id="PTHR33910:SF1">
    <property type="entry name" value="PROTEIN TRANSLOCASE SUBUNIT SECE"/>
    <property type="match status" value="1"/>
</dbReference>
<comment type="subcellular location">
    <subcellularLocation>
        <location evidence="9">Cell membrane</location>
        <topology evidence="9">Single-pass membrane protein</topology>
    </subcellularLocation>
    <subcellularLocation>
        <location evidence="1">Membrane</location>
    </subcellularLocation>
</comment>
<keyword evidence="8 9" id="KW-0472">Membrane</keyword>
<evidence type="ECO:0000256" key="8">
    <source>
        <dbReference type="ARBA" id="ARBA00023136"/>
    </source>
</evidence>
<dbReference type="GO" id="GO:0009306">
    <property type="term" value="P:protein secretion"/>
    <property type="evidence" value="ECO:0007669"/>
    <property type="project" value="UniProtKB-UniRule"/>
</dbReference>
<keyword evidence="6 9" id="KW-1133">Transmembrane helix</keyword>
<dbReference type="Gene3D" id="1.20.5.1030">
    <property type="entry name" value="Preprotein translocase secy subunit"/>
    <property type="match status" value="1"/>
</dbReference>
<dbReference type="GO" id="GO:0065002">
    <property type="term" value="P:intracellular protein transmembrane transport"/>
    <property type="evidence" value="ECO:0007669"/>
    <property type="project" value="UniProtKB-UniRule"/>
</dbReference>
<evidence type="ECO:0000256" key="3">
    <source>
        <dbReference type="ARBA" id="ARBA00022475"/>
    </source>
</evidence>
<evidence type="ECO:0000256" key="2">
    <source>
        <dbReference type="ARBA" id="ARBA00022448"/>
    </source>
</evidence>
<dbReference type="GO" id="GO:0005886">
    <property type="term" value="C:plasma membrane"/>
    <property type="evidence" value="ECO:0007669"/>
    <property type="project" value="UniProtKB-SubCell"/>
</dbReference>
<comment type="caution">
    <text evidence="10">The sequence shown here is derived from an EMBL/GenBank/DDBJ whole genome shotgun (WGS) entry which is preliminary data.</text>
</comment>
<dbReference type="EMBL" id="AFGF01000071">
    <property type="protein sequence ID" value="EGO64236.1"/>
    <property type="molecule type" value="Genomic_DNA"/>
</dbReference>
<proteinExistence type="inferred from homology"/>
<reference evidence="10 11" key="1">
    <citation type="journal article" date="2011" name="EMBO J.">
        <title>Structural diversity of bacterial flagellar motors.</title>
        <authorList>
            <person name="Chen S."/>
            <person name="Beeby M."/>
            <person name="Murphy G.E."/>
            <person name="Leadbetter J.R."/>
            <person name="Hendrixson D.R."/>
            <person name="Briegel A."/>
            <person name="Li Z."/>
            <person name="Shi J."/>
            <person name="Tocheva E.I."/>
            <person name="Muller A."/>
            <person name="Dobro M.J."/>
            <person name="Jensen G.J."/>
        </authorList>
    </citation>
    <scope>NUCLEOTIDE SEQUENCE [LARGE SCALE GENOMIC DNA]</scope>
    <source>
        <strain evidence="10 11">DSM 6540</strain>
    </source>
</reference>
<comment type="similarity">
    <text evidence="9">Belongs to the SecE/SEC61-gamma family.</text>
</comment>
<dbReference type="OrthoDB" id="9799073at2"/>
<dbReference type="Proteomes" id="UP000003240">
    <property type="component" value="Unassembled WGS sequence"/>
</dbReference>
<accession>F7NIA6</accession>